<evidence type="ECO:0000313" key="3">
    <source>
        <dbReference type="Proteomes" id="UP001165685"/>
    </source>
</evidence>
<dbReference type="EMBL" id="JAQFWP010000038">
    <property type="protein sequence ID" value="MDA2806644.1"/>
    <property type="molecule type" value="Genomic_DNA"/>
</dbReference>
<dbReference type="InterPro" id="IPR037883">
    <property type="entry name" value="Knr4/Smi1-like_sf"/>
</dbReference>
<gene>
    <name evidence="2" type="ORF">O4U47_19195</name>
</gene>
<evidence type="ECO:0000256" key="1">
    <source>
        <dbReference type="SAM" id="MobiDB-lite"/>
    </source>
</evidence>
<name>A0ABT4TQW1_9ACTN</name>
<dbReference type="SUPFAM" id="SSF160631">
    <property type="entry name" value="SMI1/KNR4-like"/>
    <property type="match status" value="1"/>
</dbReference>
<feature type="region of interest" description="Disordered" evidence="1">
    <location>
        <begin position="315"/>
        <end position="335"/>
    </location>
</feature>
<proteinExistence type="predicted"/>
<sequence length="335" mass="35470">MNTDRPGTGEPAERRHARILAKAELLERRGRAATAARRPPTAEAAVRAREDALGIGLPGSYRSFITGVADGLDAFGVRIAPLARAHLWEDLEDWPDPAYARGPFPLTPEGGPPFPGDGDGAGAADAWWREVLGWREDDRGQSNIFLFPGLLMLGDLGCGYAINLVFNGEARGRVVCTWANEGPPVFAPEPDLAAWYESWLDLLLCDAVPPAPSGPLLRVRRFVKHPGTPLDGAERAREVLLTAARGDGEGDGLTGEAVDGVFSALRTDTDPRVRLAAVCALSRGPGGTDRLRAAVPGTEGAPADLARALLAATAGGDGVSTARPRPRRDSRRSVS</sequence>
<reference evidence="2" key="1">
    <citation type="submission" date="2023-01" db="EMBL/GenBank/DDBJ databases">
        <title>Draft genome sequence of Nocardiopsis sp. LSu2-4 isolated from halophytes.</title>
        <authorList>
            <person name="Duangmal K."/>
            <person name="Chantavorakit T."/>
        </authorList>
    </citation>
    <scope>NUCLEOTIDE SEQUENCE</scope>
    <source>
        <strain evidence="2">LSu2-4</strain>
    </source>
</reference>
<evidence type="ECO:0000313" key="2">
    <source>
        <dbReference type="EMBL" id="MDA2806644.1"/>
    </source>
</evidence>
<comment type="caution">
    <text evidence="2">The sequence shown here is derived from an EMBL/GenBank/DDBJ whole genome shotgun (WGS) entry which is preliminary data.</text>
</comment>
<dbReference type="Proteomes" id="UP001165685">
    <property type="component" value="Unassembled WGS sequence"/>
</dbReference>
<evidence type="ECO:0008006" key="4">
    <source>
        <dbReference type="Google" id="ProtNLM"/>
    </source>
</evidence>
<accession>A0ABT4TQW1</accession>
<dbReference type="RefSeq" id="WP_270679280.1">
    <property type="nucleotide sequence ID" value="NZ_JAQFWP010000038.1"/>
</dbReference>
<protein>
    <recommendedName>
        <fullName evidence="4">Knr4/Smi1-like domain-containing protein</fullName>
    </recommendedName>
</protein>
<keyword evidence="3" id="KW-1185">Reference proteome</keyword>
<feature type="compositionally biased region" description="Basic residues" evidence="1">
    <location>
        <begin position="324"/>
        <end position="335"/>
    </location>
</feature>
<organism evidence="2 3">
    <name type="scientific">Nocardiopsis suaedae</name>
    <dbReference type="NCBI Taxonomy" id="3018444"/>
    <lineage>
        <taxon>Bacteria</taxon>
        <taxon>Bacillati</taxon>
        <taxon>Actinomycetota</taxon>
        <taxon>Actinomycetes</taxon>
        <taxon>Streptosporangiales</taxon>
        <taxon>Nocardiopsidaceae</taxon>
        <taxon>Nocardiopsis</taxon>
    </lineage>
</organism>